<reference evidence="1" key="1">
    <citation type="submission" date="2023-03" db="EMBL/GenBank/DDBJ databases">
        <title>Chromosome-level genomes of two armyworms, Mythimna separata and Mythimna loreyi, provide insights into the biosynthesis and reception of sex pheromones.</title>
        <authorList>
            <person name="Zhao H."/>
        </authorList>
    </citation>
    <scope>NUCLEOTIDE SEQUENCE</scope>
    <source>
        <strain evidence="1">BeijingLab</strain>
    </source>
</reference>
<keyword evidence="2" id="KW-1185">Reference proteome</keyword>
<name>A0ACC2QJS6_9NEOP</name>
<dbReference type="EMBL" id="CM056794">
    <property type="protein sequence ID" value="KAJ8717259.1"/>
    <property type="molecule type" value="Genomic_DNA"/>
</dbReference>
<evidence type="ECO:0000313" key="1">
    <source>
        <dbReference type="EMBL" id="KAJ8717259.1"/>
    </source>
</evidence>
<organism evidence="1 2">
    <name type="scientific">Mythimna loreyi</name>
    <dbReference type="NCBI Taxonomy" id="667449"/>
    <lineage>
        <taxon>Eukaryota</taxon>
        <taxon>Metazoa</taxon>
        <taxon>Ecdysozoa</taxon>
        <taxon>Arthropoda</taxon>
        <taxon>Hexapoda</taxon>
        <taxon>Insecta</taxon>
        <taxon>Pterygota</taxon>
        <taxon>Neoptera</taxon>
        <taxon>Endopterygota</taxon>
        <taxon>Lepidoptera</taxon>
        <taxon>Glossata</taxon>
        <taxon>Ditrysia</taxon>
        <taxon>Noctuoidea</taxon>
        <taxon>Noctuidae</taxon>
        <taxon>Noctuinae</taxon>
        <taxon>Hadenini</taxon>
        <taxon>Mythimna</taxon>
    </lineage>
</organism>
<dbReference type="Proteomes" id="UP001231649">
    <property type="component" value="Chromosome 18"/>
</dbReference>
<evidence type="ECO:0000313" key="2">
    <source>
        <dbReference type="Proteomes" id="UP001231649"/>
    </source>
</evidence>
<accession>A0ACC2QJS6</accession>
<comment type="caution">
    <text evidence="1">The sequence shown here is derived from an EMBL/GenBank/DDBJ whole genome shotgun (WGS) entry which is preliminary data.</text>
</comment>
<gene>
    <name evidence="1" type="ORF">PYW08_005658</name>
</gene>
<protein>
    <submittedName>
        <fullName evidence="1">Uncharacterized protein</fullName>
    </submittedName>
</protein>
<sequence length="585" mass="67783">MDHITITDLPEELIIIIARVLDFSSLCSMYNSCKLFRNILSLHGVISECHMSANLAATVNTLKLTFFKDISSHLLVLNMRGVHDLTKTKVLPAFRKLKRLKVLDISYTNLNIPDLMAIHSACPTVTDITIDYKFGHRCVTVTEEALEHYQSVFLHFENVHFVGSLDNLLCSNLALHILKESRLSKLLFTVVEVDNPHTTVVKKNHADCPIPHFSHFAAYILVNGRIRSLGETPNHFPFISQILLEKKYEFCAIYTLRQHKYSPSVYATPLFKEFFCEHFNISIQNKEEYDIKVKGNVAFLVWSKESTQFDDKFFQNLYSQVKPYFPIYYKTPSDVTCPQNYDWIFINPTLDEINSESDAPQEKKRKTFLPNIEFDYDNLLKDKQRVELSINFPPDYIMSASLPSKGQYFSKITFLSLCGAIKYNTDFFLNLFQWCHNLVTLSIELPVITSGRYAYDILHGLQVSQSMKNFRLVVKGINFKPFFDLLSKCRNLENIFLIDPKQWYHCEIADPTSLIQSCAKLYNVFIEAPFSEKAQTKQLQWFNNLKKSCKRPHLRVVINRVTDDTCLYGYDPFTAVFKLNSIKPI</sequence>
<proteinExistence type="predicted"/>